<sequence>HTDPLNMTHYCIRKHHFSMYKLTLHTCQPRYLGPAIVITVTRTGVLIDDQPQWIHASSLKHYPTGEQASSNSK</sequence>
<evidence type="ECO:0000313" key="2">
    <source>
        <dbReference type="Proteomes" id="UP000694701"/>
    </source>
</evidence>
<organism evidence="1 2">
    <name type="scientific">Cyprinus carpio</name>
    <name type="common">Common carp</name>
    <dbReference type="NCBI Taxonomy" id="7962"/>
    <lineage>
        <taxon>Eukaryota</taxon>
        <taxon>Metazoa</taxon>
        <taxon>Chordata</taxon>
        <taxon>Craniata</taxon>
        <taxon>Vertebrata</taxon>
        <taxon>Euteleostomi</taxon>
        <taxon>Actinopterygii</taxon>
        <taxon>Neopterygii</taxon>
        <taxon>Teleostei</taxon>
        <taxon>Ostariophysi</taxon>
        <taxon>Cypriniformes</taxon>
        <taxon>Cyprinidae</taxon>
        <taxon>Cyprininae</taxon>
        <taxon>Cyprinus</taxon>
    </lineage>
</organism>
<dbReference type="Gene3D" id="2.30.30.850">
    <property type="match status" value="1"/>
</dbReference>
<dbReference type="Proteomes" id="UP000694701">
    <property type="component" value="Unplaced"/>
</dbReference>
<name>A0A8C2FZ19_CYPCA</name>
<protein>
    <submittedName>
        <fullName evidence="1">Uncharacterized protein</fullName>
    </submittedName>
</protein>
<reference evidence="1" key="1">
    <citation type="submission" date="2025-08" db="UniProtKB">
        <authorList>
            <consortium name="Ensembl"/>
        </authorList>
    </citation>
    <scope>IDENTIFICATION</scope>
</reference>
<accession>A0A8C2FZ19</accession>
<evidence type="ECO:0000313" key="1">
    <source>
        <dbReference type="Ensembl" id="ENSCCRP00020060464.1"/>
    </source>
</evidence>
<dbReference type="Ensembl" id="ENSCCRT00020066598.1">
    <property type="protein sequence ID" value="ENSCCRP00020060464.1"/>
    <property type="gene ID" value="ENSCCRG00020028606.1"/>
</dbReference>
<dbReference type="AlphaFoldDB" id="A0A8C2FZ19"/>
<proteinExistence type="predicted"/>